<dbReference type="RefSeq" id="WP_319160575.1">
    <property type="nucleotide sequence ID" value="NZ_CP138359.1"/>
</dbReference>
<evidence type="ECO:0000313" key="3">
    <source>
        <dbReference type="Proteomes" id="UP001304340"/>
    </source>
</evidence>
<proteinExistence type="predicted"/>
<evidence type="ECO:0000313" key="2">
    <source>
        <dbReference type="EMBL" id="WPF83874.1"/>
    </source>
</evidence>
<dbReference type="Proteomes" id="UP001304340">
    <property type="component" value="Chromosome"/>
</dbReference>
<dbReference type="KEGG" id="sbil:SANBI_001577"/>
<dbReference type="EMBL" id="CP138359">
    <property type="protein sequence ID" value="WPF83874.1"/>
    <property type="molecule type" value="Genomic_DNA"/>
</dbReference>
<evidence type="ECO:0000256" key="1">
    <source>
        <dbReference type="SAM" id="MobiDB-lite"/>
    </source>
</evidence>
<name>A0AAF0Z7X3_9MICO</name>
<organism evidence="2 3">
    <name type="scientific">Sanguibacter biliveldensis</name>
    <dbReference type="NCBI Taxonomy" id="3030830"/>
    <lineage>
        <taxon>Bacteria</taxon>
        <taxon>Bacillati</taxon>
        <taxon>Actinomycetota</taxon>
        <taxon>Actinomycetes</taxon>
        <taxon>Micrococcales</taxon>
        <taxon>Sanguibacteraceae</taxon>
        <taxon>Sanguibacter</taxon>
    </lineage>
</organism>
<feature type="region of interest" description="Disordered" evidence="1">
    <location>
        <begin position="1"/>
        <end position="34"/>
    </location>
</feature>
<sequence>MSGTSADHDGARTGAAGRIEPVNLAVDSRKSEDEQVDDLVAELTALGMNPDREALRAVVRKRSS</sequence>
<protein>
    <submittedName>
        <fullName evidence="2">Uncharacterized protein</fullName>
    </submittedName>
</protein>
<gene>
    <name evidence="2" type="ORF">SANBI_001577</name>
</gene>
<dbReference type="AlphaFoldDB" id="A0AAF0Z7X3"/>
<reference evidence="3" key="1">
    <citation type="submission" date="2023-11" db="EMBL/GenBank/DDBJ databases">
        <authorList>
            <person name="Helweg L.P."/>
            <person name="Kiel A."/>
            <person name="Hitz F."/>
            <person name="Ruckert-Reed C."/>
            <person name="Busche T."/>
            <person name="Kaltschmidt B."/>
            <person name="Kaltschmidt C."/>
        </authorList>
    </citation>
    <scope>NUCLEOTIDE SEQUENCE [LARGE SCALE GENOMIC DNA]</scope>
    <source>
        <strain evidence="3">4.1</strain>
    </source>
</reference>
<feature type="compositionally biased region" description="Basic and acidic residues" evidence="1">
    <location>
        <begin position="1"/>
        <end position="11"/>
    </location>
</feature>
<accession>A0AAF0Z7X3</accession>
<keyword evidence="3" id="KW-1185">Reference proteome</keyword>